<dbReference type="InterPro" id="IPR053851">
    <property type="entry name" value="DUF6929"/>
</dbReference>
<dbReference type="RefSeq" id="WP_091473029.1">
    <property type="nucleotide sequence ID" value="NZ_FOJT01000001.1"/>
</dbReference>
<dbReference type="OrthoDB" id="6710009at2"/>
<evidence type="ECO:0000313" key="2">
    <source>
        <dbReference type="Proteomes" id="UP000199604"/>
    </source>
</evidence>
<dbReference type="STRING" id="498292.SAMN05660845_0227"/>
<dbReference type="Proteomes" id="UP000199604">
    <property type="component" value="Unassembled WGS sequence"/>
</dbReference>
<dbReference type="Pfam" id="PF22000">
    <property type="entry name" value="DUF6929"/>
    <property type="match status" value="1"/>
</dbReference>
<name>A0A1I0V885_9FLAO</name>
<gene>
    <name evidence="1" type="ORF">SAMN05660845_0227</name>
</gene>
<proteinExistence type="predicted"/>
<dbReference type="AlphaFoldDB" id="A0A1I0V885"/>
<sequence length="270" mass="30595">MEKFLLTVFFKIAGIGSASGIVYKDNSVFIVSDNSGFLYEYNIPSVSLKQHALIDNSTENILKKNKPDFEAITLNGNELHIFGSGSTEKRNRKLIFNIKTQKVEENDLSEMYQNIKKTIQISDEELNIEGALFHHEKLYLFQRGNGANTKNGIVIINDNINFQNIKLPKIKHVETTFTDAILVNNKIYFLAAAEDTLSTYDDGEVLGSIIGCIDIETFKIDFTLQISDSHKFEGLTLLKNSESHLEFLLCEDNDTEALETKIYKLIIPKK</sequence>
<dbReference type="EMBL" id="FOJT01000001">
    <property type="protein sequence ID" value="SFA72250.1"/>
    <property type="molecule type" value="Genomic_DNA"/>
</dbReference>
<protein>
    <submittedName>
        <fullName evidence="1">Uncharacterized protein</fullName>
    </submittedName>
</protein>
<organism evidence="1 2">
    <name type="scientific">Flavobacterium swingsii</name>
    <dbReference type="NCBI Taxonomy" id="498292"/>
    <lineage>
        <taxon>Bacteria</taxon>
        <taxon>Pseudomonadati</taxon>
        <taxon>Bacteroidota</taxon>
        <taxon>Flavobacteriia</taxon>
        <taxon>Flavobacteriales</taxon>
        <taxon>Flavobacteriaceae</taxon>
        <taxon>Flavobacterium</taxon>
    </lineage>
</organism>
<reference evidence="2" key="1">
    <citation type="submission" date="2016-10" db="EMBL/GenBank/DDBJ databases">
        <authorList>
            <person name="Varghese N."/>
            <person name="Submissions S."/>
        </authorList>
    </citation>
    <scope>NUCLEOTIDE SEQUENCE [LARGE SCALE GENOMIC DNA]</scope>
    <source>
        <strain evidence="2">DSM 21789</strain>
    </source>
</reference>
<evidence type="ECO:0000313" key="1">
    <source>
        <dbReference type="EMBL" id="SFA72250.1"/>
    </source>
</evidence>
<keyword evidence="2" id="KW-1185">Reference proteome</keyword>
<accession>A0A1I0V885</accession>